<name>A0ABV7TLJ3_9RHOB</name>
<evidence type="ECO:0000313" key="3">
    <source>
        <dbReference type="Proteomes" id="UP001595629"/>
    </source>
</evidence>
<sequence length="110" mass="11942">MMKNTLLFATIGVALAAGPALAQSACPWAGGQYEFKEHGIYGDFTVNADCSQMTWSRLSDEPETSAMVRSKNGWEGSLDKADFELLDDGTHLRITGNGGAMRQTRAKRVN</sequence>
<proteinExistence type="predicted"/>
<evidence type="ECO:0000313" key="2">
    <source>
        <dbReference type="EMBL" id="MFC3615812.1"/>
    </source>
</evidence>
<feature type="signal peptide" evidence="1">
    <location>
        <begin position="1"/>
        <end position="22"/>
    </location>
</feature>
<evidence type="ECO:0000256" key="1">
    <source>
        <dbReference type="SAM" id="SignalP"/>
    </source>
</evidence>
<dbReference type="Proteomes" id="UP001595629">
    <property type="component" value="Unassembled WGS sequence"/>
</dbReference>
<gene>
    <name evidence="2" type="ORF">ACFORG_18840</name>
</gene>
<reference evidence="3" key="1">
    <citation type="journal article" date="2019" name="Int. J. Syst. Evol. Microbiol.">
        <title>The Global Catalogue of Microorganisms (GCM) 10K type strain sequencing project: providing services to taxonomists for standard genome sequencing and annotation.</title>
        <authorList>
            <consortium name="The Broad Institute Genomics Platform"/>
            <consortium name="The Broad Institute Genome Sequencing Center for Infectious Disease"/>
            <person name="Wu L."/>
            <person name="Ma J."/>
        </authorList>
    </citation>
    <scope>NUCLEOTIDE SEQUENCE [LARGE SCALE GENOMIC DNA]</scope>
    <source>
        <strain evidence="3">KCTC 42911</strain>
    </source>
</reference>
<feature type="chain" id="PRO_5045297746" description="C-type lysozyme inhibitor domain-containing protein" evidence="1">
    <location>
        <begin position="23"/>
        <end position="110"/>
    </location>
</feature>
<dbReference type="RefSeq" id="WP_386737097.1">
    <property type="nucleotide sequence ID" value="NZ_JBHRXI010000025.1"/>
</dbReference>
<comment type="caution">
    <text evidence="2">The sequence shown here is derived from an EMBL/GenBank/DDBJ whole genome shotgun (WGS) entry which is preliminary data.</text>
</comment>
<organism evidence="2 3">
    <name type="scientific">Lutimaribacter marinistellae</name>
    <dbReference type="NCBI Taxonomy" id="1820329"/>
    <lineage>
        <taxon>Bacteria</taxon>
        <taxon>Pseudomonadati</taxon>
        <taxon>Pseudomonadota</taxon>
        <taxon>Alphaproteobacteria</taxon>
        <taxon>Rhodobacterales</taxon>
        <taxon>Roseobacteraceae</taxon>
        <taxon>Lutimaribacter</taxon>
    </lineage>
</organism>
<protein>
    <recommendedName>
        <fullName evidence="4">C-type lysozyme inhibitor domain-containing protein</fullName>
    </recommendedName>
</protein>
<keyword evidence="3" id="KW-1185">Reference proteome</keyword>
<evidence type="ECO:0008006" key="4">
    <source>
        <dbReference type="Google" id="ProtNLM"/>
    </source>
</evidence>
<accession>A0ABV7TLJ3</accession>
<keyword evidence="1" id="KW-0732">Signal</keyword>
<dbReference type="EMBL" id="JBHRXI010000025">
    <property type="protein sequence ID" value="MFC3615812.1"/>
    <property type="molecule type" value="Genomic_DNA"/>
</dbReference>